<accession>A0A370KK63</accession>
<dbReference type="Proteomes" id="UP000254939">
    <property type="component" value="Unassembled WGS sequence"/>
</dbReference>
<protein>
    <submittedName>
        <fullName evidence="9">Precorrin-3B synthase</fullName>
    </submittedName>
</protein>
<dbReference type="InterPro" id="IPR036136">
    <property type="entry name" value="Nit/Sulf_reduc_fer-like_dom_sf"/>
</dbReference>
<evidence type="ECO:0000256" key="1">
    <source>
        <dbReference type="ARBA" id="ARBA00022485"/>
    </source>
</evidence>
<dbReference type="SUPFAM" id="SSF55124">
    <property type="entry name" value="Nitrite/Sulfite reductase N-terminal domain-like"/>
    <property type="match status" value="2"/>
</dbReference>
<evidence type="ECO:0000256" key="7">
    <source>
        <dbReference type="SAM" id="MobiDB-lite"/>
    </source>
</evidence>
<dbReference type="Gene3D" id="3.30.413.10">
    <property type="entry name" value="Sulfite Reductase Hemoprotein, domain 1"/>
    <property type="match status" value="2"/>
</dbReference>
<dbReference type="AlphaFoldDB" id="A0A370KK63"/>
<evidence type="ECO:0000256" key="5">
    <source>
        <dbReference type="ARBA" id="ARBA00023004"/>
    </source>
</evidence>
<dbReference type="RefSeq" id="WP_114714752.1">
    <property type="nucleotide sequence ID" value="NZ_KZ857265.1"/>
</dbReference>
<dbReference type="NCBIfam" id="TIGR02435">
    <property type="entry name" value="CobG"/>
    <property type="match status" value="1"/>
</dbReference>
<evidence type="ECO:0000313" key="10">
    <source>
        <dbReference type="Proteomes" id="UP000254939"/>
    </source>
</evidence>
<keyword evidence="4" id="KW-0560">Oxidoreductase</keyword>
<evidence type="ECO:0000256" key="2">
    <source>
        <dbReference type="ARBA" id="ARBA00022617"/>
    </source>
</evidence>
<dbReference type="GO" id="GO:0016491">
    <property type="term" value="F:oxidoreductase activity"/>
    <property type="evidence" value="ECO:0007669"/>
    <property type="project" value="UniProtKB-KW"/>
</dbReference>
<dbReference type="EMBL" id="NAAC01000027">
    <property type="protein sequence ID" value="RDJ06929.1"/>
    <property type="molecule type" value="Genomic_DNA"/>
</dbReference>
<dbReference type="Pfam" id="PF03460">
    <property type="entry name" value="NIR_SIR_ferr"/>
    <property type="match status" value="1"/>
</dbReference>
<dbReference type="OrthoDB" id="7459360at2"/>
<reference evidence="9 10" key="1">
    <citation type="submission" date="2017-03" db="EMBL/GenBank/DDBJ databases">
        <title>Genome analysis of Rhizobial strains effectives or ineffectives for nitrogen fixation isolated from bean seeds.</title>
        <authorList>
            <person name="Peralta H."/>
            <person name="Aguilar-Vera A."/>
            <person name="Mora Y."/>
            <person name="Vargas-Lagunas C."/>
            <person name="Girard L."/>
            <person name="Mora J."/>
        </authorList>
    </citation>
    <scope>NUCLEOTIDE SEQUENCE [LARGE SCALE GENOMIC DNA]</scope>
    <source>
        <strain evidence="9 10">CCGM3</strain>
    </source>
</reference>
<dbReference type="InterPro" id="IPR051329">
    <property type="entry name" value="NIR_SIR_4Fe-4S"/>
</dbReference>
<dbReference type="PANTHER" id="PTHR32439">
    <property type="entry name" value="FERREDOXIN--NITRITE REDUCTASE, CHLOROPLASTIC"/>
    <property type="match status" value="1"/>
</dbReference>
<dbReference type="InterPro" id="IPR045854">
    <property type="entry name" value="NO2/SO3_Rdtase_4Fe4S_sf"/>
</dbReference>
<keyword evidence="5" id="KW-0408">Iron</keyword>
<evidence type="ECO:0000256" key="3">
    <source>
        <dbReference type="ARBA" id="ARBA00022723"/>
    </source>
</evidence>
<name>A0A370KK63_9HYPH</name>
<evidence type="ECO:0000259" key="8">
    <source>
        <dbReference type="Pfam" id="PF03460"/>
    </source>
</evidence>
<keyword evidence="2" id="KW-0349">Heme</keyword>
<evidence type="ECO:0000256" key="6">
    <source>
        <dbReference type="ARBA" id="ARBA00023014"/>
    </source>
</evidence>
<proteinExistence type="predicted"/>
<keyword evidence="1" id="KW-0004">4Fe-4S</keyword>
<dbReference type="Gene3D" id="3.90.480.10">
    <property type="entry name" value="Sulfite Reductase Hemoprotein,Domain 2"/>
    <property type="match status" value="1"/>
</dbReference>
<dbReference type="InterPro" id="IPR012798">
    <property type="entry name" value="Cbl_synth_CobG-like"/>
</dbReference>
<gene>
    <name evidence="9" type="ORF">B5K06_22215</name>
</gene>
<dbReference type="GO" id="GO:0046872">
    <property type="term" value="F:metal ion binding"/>
    <property type="evidence" value="ECO:0007669"/>
    <property type="project" value="UniProtKB-KW"/>
</dbReference>
<keyword evidence="3" id="KW-0479">Metal-binding</keyword>
<feature type="domain" description="Nitrite/Sulfite reductase ferredoxin-like" evidence="8">
    <location>
        <begin position="33"/>
        <end position="98"/>
    </location>
</feature>
<feature type="region of interest" description="Disordered" evidence="7">
    <location>
        <begin position="1"/>
        <end position="25"/>
    </location>
</feature>
<evidence type="ECO:0000313" key="9">
    <source>
        <dbReference type="EMBL" id="RDJ06929.1"/>
    </source>
</evidence>
<dbReference type="GO" id="GO:0051539">
    <property type="term" value="F:4 iron, 4 sulfur cluster binding"/>
    <property type="evidence" value="ECO:0007669"/>
    <property type="project" value="UniProtKB-KW"/>
</dbReference>
<comment type="caution">
    <text evidence="9">The sequence shown here is derived from an EMBL/GenBank/DDBJ whole genome shotgun (WGS) entry which is preliminary data.</text>
</comment>
<sequence>MTMMTHRQLAEEGHGTARPQGLRRGACPTLFEPMQTGDGLLARLRPPAGTLSLRQFSLLAAAAERLGNGLLEITARGSLQVRGLRQETASQFAHELEAAGFPIPAGPAIELSPLHGIAPGEIENPAQIEAMLRETFASQLTSPLLAPKLSILLDGGGRDGASSLFADIRIIAAAPARWQLAIDGNGKNAVPLLTGDADACVHALGDLLDLLISLGRHRRCRDIPRAELLSMFPLMPTQDLVDKDRADTSLIGYSPLADGSLALGLRPRFGQIRADQLLAFITRAEAMGAGQARLGPGRVMLLVGLSAQAASEIAAIAVDHGLSGDRDDPSAHIAACAGAGGCASGCYNTRKLAEALITSAPDLFDGSMVIHLSGCAKGCAWRSHALTLVGASDGSRLILDGSSLDAPDAQIAGGAAESAIESIARFIKNERRAGESARSCLSRVGKAAVIRALRQE</sequence>
<keyword evidence="6" id="KW-0411">Iron-sulfur</keyword>
<dbReference type="SUPFAM" id="SSF56014">
    <property type="entry name" value="Nitrite and sulphite reductase 4Fe-4S domain-like"/>
    <property type="match status" value="1"/>
</dbReference>
<dbReference type="InterPro" id="IPR005117">
    <property type="entry name" value="NiRdtase/SiRdtase_haem-b_fer"/>
</dbReference>
<organism evidence="9 10">
    <name type="scientific">Rhizobium grahamii</name>
    <dbReference type="NCBI Taxonomy" id="1120045"/>
    <lineage>
        <taxon>Bacteria</taxon>
        <taxon>Pseudomonadati</taxon>
        <taxon>Pseudomonadota</taxon>
        <taxon>Alphaproteobacteria</taxon>
        <taxon>Hyphomicrobiales</taxon>
        <taxon>Rhizobiaceae</taxon>
        <taxon>Rhizobium/Agrobacterium group</taxon>
        <taxon>Rhizobium</taxon>
    </lineage>
</organism>
<evidence type="ECO:0000256" key="4">
    <source>
        <dbReference type="ARBA" id="ARBA00023002"/>
    </source>
</evidence>
<dbReference type="PANTHER" id="PTHR32439:SF9">
    <property type="entry name" value="BLR3264 PROTEIN"/>
    <property type="match status" value="1"/>
</dbReference>